<dbReference type="Pfam" id="PF00392">
    <property type="entry name" value="GntR"/>
    <property type="match status" value="1"/>
</dbReference>
<dbReference type="InterPro" id="IPR036388">
    <property type="entry name" value="WH-like_DNA-bd_sf"/>
</dbReference>
<sequence length="69" mass="7726">MSLWRQVADDIRTDIKTGRLKPGVKLPSYPDLGDMYGVATLTIRRAVLELRKEGLLVVTVGRGTYVTHK</sequence>
<keyword evidence="1" id="KW-0805">Transcription regulation</keyword>
<keyword evidence="3" id="KW-0804">Transcription</keyword>
<dbReference type="EMBL" id="SWMS01000024">
    <property type="protein sequence ID" value="TKG63186.1"/>
    <property type="molecule type" value="Genomic_DNA"/>
</dbReference>
<dbReference type="Proteomes" id="UP000309992">
    <property type="component" value="Unassembled WGS sequence"/>
</dbReference>
<accession>A0ABY2RWJ8</accession>
<dbReference type="Gene3D" id="1.10.10.10">
    <property type="entry name" value="Winged helix-like DNA-binding domain superfamily/Winged helix DNA-binding domain"/>
    <property type="match status" value="1"/>
</dbReference>
<dbReference type="InterPro" id="IPR050679">
    <property type="entry name" value="Bact_HTH_transcr_reg"/>
</dbReference>
<gene>
    <name evidence="5" type="ORF">FCN18_30475</name>
</gene>
<proteinExistence type="predicted"/>
<name>A0ABY2RWJ8_9PSEU</name>
<dbReference type="InterPro" id="IPR036390">
    <property type="entry name" value="WH_DNA-bd_sf"/>
</dbReference>
<reference evidence="5 6" key="1">
    <citation type="journal article" date="2015" name="Antonie Van Leeuwenhoek">
        <title>Prauserella endophytica sp. nov., an endophytic actinobacterium isolated from Tamarix taklamakanensis.</title>
        <authorList>
            <person name="Liu J.M."/>
            <person name="Habden X."/>
            <person name="Guo L."/>
            <person name="Tuo L."/>
            <person name="Jiang Z.K."/>
            <person name="Liu S.W."/>
            <person name="Liu X.F."/>
            <person name="Chen L."/>
            <person name="Li R.F."/>
            <person name="Zhang Y.Q."/>
            <person name="Sun C.H."/>
        </authorList>
    </citation>
    <scope>NUCLEOTIDE SEQUENCE [LARGE SCALE GENOMIC DNA]</scope>
    <source>
        <strain evidence="5 6">CGMCC 4.7182</strain>
    </source>
</reference>
<dbReference type="CDD" id="cd07377">
    <property type="entry name" value="WHTH_GntR"/>
    <property type="match status" value="1"/>
</dbReference>
<dbReference type="PROSITE" id="PS50949">
    <property type="entry name" value="HTH_GNTR"/>
    <property type="match status" value="1"/>
</dbReference>
<organism evidence="5 6">
    <name type="scientific">Prauserella endophytica</name>
    <dbReference type="NCBI Taxonomy" id="1592324"/>
    <lineage>
        <taxon>Bacteria</taxon>
        <taxon>Bacillati</taxon>
        <taxon>Actinomycetota</taxon>
        <taxon>Actinomycetes</taxon>
        <taxon>Pseudonocardiales</taxon>
        <taxon>Pseudonocardiaceae</taxon>
        <taxon>Prauserella</taxon>
        <taxon>Prauserella coralliicola group</taxon>
    </lineage>
</organism>
<dbReference type="PANTHER" id="PTHR44846:SF1">
    <property type="entry name" value="MANNOSYL-D-GLYCERATE TRANSPORT_METABOLISM SYSTEM REPRESSOR MNGR-RELATED"/>
    <property type="match status" value="1"/>
</dbReference>
<keyword evidence="2" id="KW-0238">DNA-binding</keyword>
<evidence type="ECO:0000313" key="5">
    <source>
        <dbReference type="EMBL" id="TKG63186.1"/>
    </source>
</evidence>
<evidence type="ECO:0000256" key="1">
    <source>
        <dbReference type="ARBA" id="ARBA00023015"/>
    </source>
</evidence>
<dbReference type="SMART" id="SM00345">
    <property type="entry name" value="HTH_GNTR"/>
    <property type="match status" value="1"/>
</dbReference>
<protein>
    <submittedName>
        <fullName evidence="5">Winged helix-turn-helix transcriptional regulator</fullName>
    </submittedName>
</protein>
<feature type="domain" description="HTH gntR-type" evidence="4">
    <location>
        <begin position="1"/>
        <end position="69"/>
    </location>
</feature>
<evidence type="ECO:0000313" key="6">
    <source>
        <dbReference type="Proteomes" id="UP000309992"/>
    </source>
</evidence>
<comment type="caution">
    <text evidence="5">The sequence shown here is derived from an EMBL/GenBank/DDBJ whole genome shotgun (WGS) entry which is preliminary data.</text>
</comment>
<dbReference type="SUPFAM" id="SSF46785">
    <property type="entry name" value="Winged helix' DNA-binding domain"/>
    <property type="match status" value="1"/>
</dbReference>
<dbReference type="PANTHER" id="PTHR44846">
    <property type="entry name" value="MANNOSYL-D-GLYCERATE TRANSPORT/METABOLISM SYSTEM REPRESSOR MNGR-RELATED"/>
    <property type="match status" value="1"/>
</dbReference>
<keyword evidence="6" id="KW-1185">Reference proteome</keyword>
<evidence type="ECO:0000259" key="4">
    <source>
        <dbReference type="PROSITE" id="PS50949"/>
    </source>
</evidence>
<evidence type="ECO:0000256" key="3">
    <source>
        <dbReference type="ARBA" id="ARBA00023163"/>
    </source>
</evidence>
<evidence type="ECO:0000256" key="2">
    <source>
        <dbReference type="ARBA" id="ARBA00023125"/>
    </source>
</evidence>
<dbReference type="InterPro" id="IPR000524">
    <property type="entry name" value="Tscrpt_reg_HTH_GntR"/>
</dbReference>